<proteinExistence type="predicted"/>
<accession>A0A0E9XNR4</accession>
<organism evidence="1">
    <name type="scientific">Anguilla anguilla</name>
    <name type="common">European freshwater eel</name>
    <name type="synonym">Muraena anguilla</name>
    <dbReference type="NCBI Taxonomy" id="7936"/>
    <lineage>
        <taxon>Eukaryota</taxon>
        <taxon>Metazoa</taxon>
        <taxon>Chordata</taxon>
        <taxon>Craniata</taxon>
        <taxon>Vertebrata</taxon>
        <taxon>Euteleostomi</taxon>
        <taxon>Actinopterygii</taxon>
        <taxon>Neopterygii</taxon>
        <taxon>Teleostei</taxon>
        <taxon>Anguilliformes</taxon>
        <taxon>Anguillidae</taxon>
        <taxon>Anguilla</taxon>
    </lineage>
</organism>
<sequence length="25" mass="2997">MFSFSTKDRSQILFLFNLFLDAAKR</sequence>
<dbReference type="EMBL" id="GBXM01004506">
    <property type="protein sequence ID" value="JAI04072.1"/>
    <property type="molecule type" value="Transcribed_RNA"/>
</dbReference>
<protein>
    <submittedName>
        <fullName evidence="1">Uncharacterized protein</fullName>
    </submittedName>
</protein>
<name>A0A0E9XNR4_ANGAN</name>
<dbReference type="AlphaFoldDB" id="A0A0E9XNR4"/>
<reference evidence="1" key="1">
    <citation type="submission" date="2014-11" db="EMBL/GenBank/DDBJ databases">
        <authorList>
            <person name="Amaro Gonzalez C."/>
        </authorList>
    </citation>
    <scope>NUCLEOTIDE SEQUENCE</scope>
</reference>
<evidence type="ECO:0000313" key="1">
    <source>
        <dbReference type="EMBL" id="JAI04072.1"/>
    </source>
</evidence>
<reference evidence="1" key="2">
    <citation type="journal article" date="2015" name="Fish Shellfish Immunol.">
        <title>Early steps in the European eel (Anguilla anguilla)-Vibrio vulnificus interaction in the gills: Role of the RtxA13 toxin.</title>
        <authorList>
            <person name="Callol A."/>
            <person name="Pajuelo D."/>
            <person name="Ebbesson L."/>
            <person name="Teles M."/>
            <person name="MacKenzie S."/>
            <person name="Amaro C."/>
        </authorList>
    </citation>
    <scope>NUCLEOTIDE SEQUENCE</scope>
</reference>